<dbReference type="PANTHER" id="PTHR37166">
    <property type="entry name" value="PROTEIN FLAG"/>
    <property type="match status" value="1"/>
</dbReference>
<evidence type="ECO:0000256" key="1">
    <source>
        <dbReference type="SAM" id="MobiDB-lite"/>
    </source>
</evidence>
<dbReference type="AlphaFoldDB" id="A0A2N7TMI3"/>
<dbReference type="RefSeq" id="WP_102627936.1">
    <property type="nucleotide sequence ID" value="NZ_PDOH01000014.1"/>
</dbReference>
<dbReference type="SUPFAM" id="SSF160214">
    <property type="entry name" value="FlaG-like"/>
    <property type="match status" value="1"/>
</dbReference>
<accession>A0A2N7TMI3</accession>
<name>A0A2N7TMI3_9GAMM</name>
<evidence type="ECO:0000313" key="3">
    <source>
        <dbReference type="Proteomes" id="UP000235346"/>
    </source>
</evidence>
<evidence type="ECO:0000313" key="2">
    <source>
        <dbReference type="EMBL" id="PMR69405.1"/>
    </source>
</evidence>
<dbReference type="EMBL" id="PNRE01000048">
    <property type="protein sequence ID" value="PMR69405.1"/>
    <property type="molecule type" value="Genomic_DNA"/>
</dbReference>
<protein>
    <submittedName>
        <fullName evidence="2">Flagellar protein</fullName>
    </submittedName>
</protein>
<gene>
    <name evidence="2" type="ORF">C1H66_11025</name>
</gene>
<dbReference type="Proteomes" id="UP000235346">
    <property type="component" value="Unassembled WGS sequence"/>
</dbReference>
<keyword evidence="3" id="KW-1185">Reference proteome</keyword>
<keyword evidence="2" id="KW-0966">Cell projection</keyword>
<dbReference type="OrthoDB" id="5741693at2"/>
<dbReference type="PANTHER" id="PTHR37166:SF1">
    <property type="entry name" value="PROTEIN FLAG"/>
    <property type="match status" value="1"/>
</dbReference>
<dbReference type="InterPro" id="IPR035924">
    <property type="entry name" value="FlaG-like_sf"/>
</dbReference>
<keyword evidence="2" id="KW-0282">Flagellum</keyword>
<comment type="caution">
    <text evidence="2">The sequence shown here is derived from an EMBL/GenBank/DDBJ whole genome shotgun (WGS) entry which is preliminary data.</text>
</comment>
<organism evidence="2 3">
    <name type="scientific">Halomonas heilongjiangensis</name>
    <dbReference type="NCBI Taxonomy" id="1387883"/>
    <lineage>
        <taxon>Bacteria</taxon>
        <taxon>Pseudomonadati</taxon>
        <taxon>Pseudomonadota</taxon>
        <taxon>Gammaproteobacteria</taxon>
        <taxon>Oceanospirillales</taxon>
        <taxon>Halomonadaceae</taxon>
        <taxon>Halomonas</taxon>
    </lineage>
</organism>
<reference evidence="2 3" key="1">
    <citation type="submission" date="2018-01" db="EMBL/GenBank/DDBJ databases">
        <title>Halomonas endophytica sp. nov., isolated from storage liquid in the stems of Populus euphratica.</title>
        <authorList>
            <person name="Chen C."/>
        </authorList>
    </citation>
    <scope>NUCLEOTIDE SEQUENCE [LARGE SCALE GENOMIC DNA]</scope>
    <source>
        <strain evidence="2 3">DSM 26881</strain>
    </source>
</reference>
<dbReference type="InterPro" id="IPR005186">
    <property type="entry name" value="FlaG"/>
</dbReference>
<dbReference type="Gene3D" id="3.30.160.170">
    <property type="entry name" value="FlaG-like"/>
    <property type="match status" value="1"/>
</dbReference>
<keyword evidence="2" id="KW-0969">Cilium</keyword>
<proteinExistence type="predicted"/>
<dbReference type="Pfam" id="PF03646">
    <property type="entry name" value="FlaG"/>
    <property type="match status" value="1"/>
</dbReference>
<feature type="region of interest" description="Disordered" evidence="1">
    <location>
        <begin position="1"/>
        <end position="23"/>
    </location>
</feature>
<sequence length="122" mass="13256">MSSPLTDATSAPSTSPFNDLTPRQQVERVLANLPAAGGVLAQAESSSVALGRGELVAPIQRINEVMSHYGVQFELGEYESRVVTRIVDRESGEVIRQIPAEEVLKIAERLDEVQGRLVDLEV</sequence>